<evidence type="ECO:0000313" key="3">
    <source>
        <dbReference type="Proteomes" id="UP001601303"/>
    </source>
</evidence>
<feature type="domain" description="Cobalamin-independent methionine synthase MetE C-terminal/archaeal" evidence="1">
    <location>
        <begin position="1"/>
        <end position="349"/>
    </location>
</feature>
<accession>A0ABW6M122</accession>
<dbReference type="CDD" id="cd03311">
    <property type="entry name" value="CIMS_C_terminal_like"/>
    <property type="match status" value="1"/>
</dbReference>
<dbReference type="PANTHER" id="PTHR43844">
    <property type="entry name" value="METHIONINE SYNTHASE"/>
    <property type="match status" value="1"/>
</dbReference>
<dbReference type="SUPFAM" id="SSF51726">
    <property type="entry name" value="UROD/MetE-like"/>
    <property type="match status" value="1"/>
</dbReference>
<dbReference type="RefSeq" id="WP_388103935.1">
    <property type="nucleotide sequence ID" value="NZ_JBIAHM010000002.1"/>
</dbReference>
<dbReference type="InterPro" id="IPR038071">
    <property type="entry name" value="UROD/MetE-like_sf"/>
</dbReference>
<organism evidence="2 3">
    <name type="scientific">Streptomyces hokutonensis</name>
    <dbReference type="NCBI Taxonomy" id="1306990"/>
    <lineage>
        <taxon>Bacteria</taxon>
        <taxon>Bacillati</taxon>
        <taxon>Actinomycetota</taxon>
        <taxon>Actinomycetes</taxon>
        <taxon>Kitasatosporales</taxon>
        <taxon>Streptomycetaceae</taxon>
        <taxon>Streptomyces</taxon>
    </lineage>
</organism>
<protein>
    <submittedName>
        <fullName evidence="2">Cobalamin-independent methionine synthase II family protein</fullName>
    </submittedName>
</protein>
<name>A0ABW6M122_9ACTN</name>
<dbReference type="InterPro" id="IPR002629">
    <property type="entry name" value="Met_Synth_C/arc"/>
</dbReference>
<dbReference type="Proteomes" id="UP001601303">
    <property type="component" value="Unassembled WGS sequence"/>
</dbReference>
<comment type="caution">
    <text evidence="2">The sequence shown here is derived from an EMBL/GenBank/DDBJ whole genome shotgun (WGS) entry which is preliminary data.</text>
</comment>
<evidence type="ECO:0000259" key="1">
    <source>
        <dbReference type="Pfam" id="PF01717"/>
    </source>
</evidence>
<gene>
    <name evidence="2" type="ORF">ACFYNQ_08030</name>
</gene>
<dbReference type="Gene3D" id="3.20.20.210">
    <property type="match status" value="1"/>
</dbReference>
<keyword evidence="3" id="KW-1185">Reference proteome</keyword>
<proteinExistence type="predicted"/>
<dbReference type="Pfam" id="PF01717">
    <property type="entry name" value="Meth_synt_2"/>
    <property type="match status" value="1"/>
</dbReference>
<dbReference type="PANTHER" id="PTHR43844:SF1">
    <property type="entry name" value="METHIONINE SYNTHASE"/>
    <property type="match status" value="1"/>
</dbReference>
<dbReference type="EMBL" id="JBIAHM010000002">
    <property type="protein sequence ID" value="MFE9598520.1"/>
    <property type="molecule type" value="Genomic_DNA"/>
</dbReference>
<evidence type="ECO:0000313" key="2">
    <source>
        <dbReference type="EMBL" id="MFE9598520.1"/>
    </source>
</evidence>
<sequence length="378" mass="41512">MPTTTIRAEHVGSLLRPEELLAARVAHRRGALSDKELAELEDQAATAAVKLQQDAGIQVFTDGEVRRDDFMASVVETVGGLVPAGESAARPRWIRDSDGAELDSDGAELDGDVASVAIAAPLYRRTPLSLAEARWLSGNTPGPFKITMASPTMVAGFWRPGVSEDVYPSRRDAVAALADIYRQDIADLIDTGVSWLQLDSLAYWANIDPEAARMRRVTDLEGHLSHIIDTDNGLIRSARSRRPGMTVAMHFCRGNMRSAWSARGGYEPIAERVFGEVEVDRFLLEYDTERSGGFEPLRFVPPAKTVVLGLVSSKVAELESVDTLRRRIDEASRYLPLEQLALSPQCRFASTSQGNLLAVDDQRRKLELVAETARLVWG</sequence>
<reference evidence="2 3" key="1">
    <citation type="submission" date="2024-10" db="EMBL/GenBank/DDBJ databases">
        <title>The Natural Products Discovery Center: Release of the First 8490 Sequenced Strains for Exploring Actinobacteria Biosynthetic Diversity.</title>
        <authorList>
            <person name="Kalkreuter E."/>
            <person name="Kautsar S.A."/>
            <person name="Yang D."/>
            <person name="Bader C.D."/>
            <person name="Teijaro C.N."/>
            <person name="Fluegel L."/>
            <person name="Davis C.M."/>
            <person name="Simpson J.R."/>
            <person name="Lauterbach L."/>
            <person name="Steele A.D."/>
            <person name="Gui C."/>
            <person name="Meng S."/>
            <person name="Li G."/>
            <person name="Viehrig K."/>
            <person name="Ye F."/>
            <person name="Su P."/>
            <person name="Kiefer A.F."/>
            <person name="Nichols A."/>
            <person name="Cepeda A.J."/>
            <person name="Yan W."/>
            <person name="Fan B."/>
            <person name="Jiang Y."/>
            <person name="Adhikari A."/>
            <person name="Zheng C.-J."/>
            <person name="Schuster L."/>
            <person name="Cowan T.M."/>
            <person name="Smanski M.J."/>
            <person name="Chevrette M.G."/>
            <person name="De Carvalho L.P.S."/>
            <person name="Shen B."/>
        </authorList>
    </citation>
    <scope>NUCLEOTIDE SEQUENCE [LARGE SCALE GENOMIC DNA]</scope>
    <source>
        <strain evidence="2 3">NPDC006488</strain>
    </source>
</reference>